<accession>A0A9N9ABC3</accession>
<protein>
    <submittedName>
        <fullName evidence="1">12392_t:CDS:1</fullName>
    </submittedName>
</protein>
<evidence type="ECO:0000313" key="2">
    <source>
        <dbReference type="Proteomes" id="UP000789396"/>
    </source>
</evidence>
<proteinExistence type="predicted"/>
<reference evidence="1" key="1">
    <citation type="submission" date="2021-06" db="EMBL/GenBank/DDBJ databases">
        <authorList>
            <person name="Kallberg Y."/>
            <person name="Tangrot J."/>
            <person name="Rosling A."/>
        </authorList>
    </citation>
    <scope>NUCLEOTIDE SEQUENCE</scope>
    <source>
        <strain evidence="1">IN212</strain>
    </source>
</reference>
<name>A0A9N9ABC3_9GLOM</name>
<dbReference type="EMBL" id="CAJVPZ010003213">
    <property type="protein sequence ID" value="CAG8526614.1"/>
    <property type="molecule type" value="Genomic_DNA"/>
</dbReference>
<organism evidence="1 2">
    <name type="scientific">Racocetra fulgida</name>
    <dbReference type="NCBI Taxonomy" id="60492"/>
    <lineage>
        <taxon>Eukaryota</taxon>
        <taxon>Fungi</taxon>
        <taxon>Fungi incertae sedis</taxon>
        <taxon>Mucoromycota</taxon>
        <taxon>Glomeromycotina</taxon>
        <taxon>Glomeromycetes</taxon>
        <taxon>Diversisporales</taxon>
        <taxon>Gigasporaceae</taxon>
        <taxon>Racocetra</taxon>
    </lineage>
</organism>
<dbReference type="Proteomes" id="UP000789396">
    <property type="component" value="Unassembled WGS sequence"/>
</dbReference>
<sequence length="43" mass="4642">MIPIVSLGKLDNNCSNFCTDVPIMSGPLPPGEYLESEFILSLS</sequence>
<gene>
    <name evidence="1" type="ORF">RFULGI_LOCUS3599</name>
</gene>
<evidence type="ECO:0000313" key="1">
    <source>
        <dbReference type="EMBL" id="CAG8526614.1"/>
    </source>
</evidence>
<comment type="caution">
    <text evidence="1">The sequence shown here is derived from an EMBL/GenBank/DDBJ whole genome shotgun (WGS) entry which is preliminary data.</text>
</comment>
<dbReference type="AlphaFoldDB" id="A0A9N9ABC3"/>
<keyword evidence="2" id="KW-1185">Reference proteome</keyword>